<comment type="similarity">
    <text evidence="1 16">Belongs to the DNA polymerase type-A family.</text>
</comment>
<keyword evidence="4 16" id="KW-0808">Transferase</keyword>
<evidence type="ECO:0000256" key="8">
    <source>
        <dbReference type="ARBA" id="ARBA00022763"/>
    </source>
</evidence>
<evidence type="ECO:0000259" key="19">
    <source>
        <dbReference type="SMART" id="SM00475"/>
    </source>
</evidence>
<keyword evidence="12 16" id="KW-0238">DNA-binding</keyword>
<dbReference type="AlphaFoldDB" id="A0A517MXR8"/>
<dbReference type="SMART" id="SM00474">
    <property type="entry name" value="35EXOc"/>
    <property type="match status" value="1"/>
</dbReference>
<dbReference type="CDD" id="cd09898">
    <property type="entry name" value="H3TH_53EXO"/>
    <property type="match status" value="1"/>
</dbReference>
<dbReference type="Gene3D" id="3.30.70.370">
    <property type="match status" value="1"/>
</dbReference>
<keyword evidence="22" id="KW-1185">Reference proteome</keyword>
<dbReference type="Gene3D" id="1.10.150.20">
    <property type="entry name" value="5' to 3' exonuclease, C-terminal subdomain"/>
    <property type="match status" value="2"/>
</dbReference>
<comment type="catalytic activity">
    <reaction evidence="14 16">
        <text>DNA(n) + a 2'-deoxyribonucleoside 5'-triphosphate = DNA(n+1) + diphosphate</text>
        <dbReference type="Rhea" id="RHEA:22508"/>
        <dbReference type="Rhea" id="RHEA-COMP:17339"/>
        <dbReference type="Rhea" id="RHEA-COMP:17340"/>
        <dbReference type="ChEBI" id="CHEBI:33019"/>
        <dbReference type="ChEBI" id="CHEBI:61560"/>
        <dbReference type="ChEBI" id="CHEBI:173112"/>
        <dbReference type="EC" id="2.7.7.7"/>
    </reaction>
</comment>
<evidence type="ECO:0000313" key="21">
    <source>
        <dbReference type="EMBL" id="QDS99675.1"/>
    </source>
</evidence>
<dbReference type="Gene3D" id="3.30.420.10">
    <property type="entry name" value="Ribonuclease H-like superfamily/Ribonuclease H"/>
    <property type="match status" value="1"/>
</dbReference>
<feature type="domain" description="DNA-directed DNA polymerase family A palm" evidence="20">
    <location>
        <begin position="713"/>
        <end position="930"/>
    </location>
</feature>
<accession>A0A517MXR8</accession>
<name>A0A517MXR8_9BACT</name>
<evidence type="ECO:0000256" key="5">
    <source>
        <dbReference type="ARBA" id="ARBA00022695"/>
    </source>
</evidence>
<evidence type="ECO:0000256" key="6">
    <source>
        <dbReference type="ARBA" id="ARBA00022705"/>
    </source>
</evidence>
<dbReference type="FunFam" id="1.10.150.20:FF:000003">
    <property type="entry name" value="DNA polymerase I"/>
    <property type="match status" value="1"/>
</dbReference>
<evidence type="ECO:0000256" key="15">
    <source>
        <dbReference type="NCBIfam" id="TIGR00593"/>
    </source>
</evidence>
<dbReference type="CDD" id="cd09859">
    <property type="entry name" value="PIN_53EXO"/>
    <property type="match status" value="1"/>
</dbReference>
<evidence type="ECO:0000256" key="17">
    <source>
        <dbReference type="SAM" id="MobiDB-lite"/>
    </source>
</evidence>
<evidence type="ECO:0000256" key="14">
    <source>
        <dbReference type="ARBA" id="ARBA00049244"/>
    </source>
</evidence>
<dbReference type="InterPro" id="IPR029060">
    <property type="entry name" value="PIN-like_dom_sf"/>
</dbReference>
<comment type="function">
    <text evidence="16">In addition to polymerase activity, this DNA polymerase exhibits 3'-5' and 5'-3' exonuclease activity.</text>
</comment>
<dbReference type="EMBL" id="CP036263">
    <property type="protein sequence ID" value="QDS99675.1"/>
    <property type="molecule type" value="Genomic_DNA"/>
</dbReference>
<dbReference type="InterPro" id="IPR043502">
    <property type="entry name" value="DNA/RNA_pol_sf"/>
</dbReference>
<dbReference type="InterPro" id="IPR019760">
    <property type="entry name" value="DNA-dir_DNA_pol_A_CS"/>
</dbReference>
<evidence type="ECO:0000256" key="11">
    <source>
        <dbReference type="ARBA" id="ARBA00022932"/>
    </source>
</evidence>
<dbReference type="SMART" id="SM00279">
    <property type="entry name" value="HhH2"/>
    <property type="match status" value="1"/>
</dbReference>
<dbReference type="InterPro" id="IPR002562">
    <property type="entry name" value="3'-5'_exonuclease_dom"/>
</dbReference>
<dbReference type="Pfam" id="PF02739">
    <property type="entry name" value="5_3_exonuc_N"/>
    <property type="match status" value="1"/>
</dbReference>
<dbReference type="NCBIfam" id="NF004397">
    <property type="entry name" value="PRK05755.1"/>
    <property type="match status" value="1"/>
</dbReference>
<keyword evidence="13 16" id="KW-0234">DNA repair</keyword>
<dbReference type="SUPFAM" id="SSF53098">
    <property type="entry name" value="Ribonuclease H-like"/>
    <property type="match status" value="1"/>
</dbReference>
<evidence type="ECO:0000256" key="4">
    <source>
        <dbReference type="ARBA" id="ARBA00022679"/>
    </source>
</evidence>
<feature type="region of interest" description="Disordered" evidence="17">
    <location>
        <begin position="1"/>
        <end position="47"/>
    </location>
</feature>
<evidence type="ECO:0000256" key="7">
    <source>
        <dbReference type="ARBA" id="ARBA00022722"/>
    </source>
</evidence>
<keyword evidence="11 16" id="KW-0239">DNA-directed DNA polymerase</keyword>
<keyword evidence="10 16" id="KW-0269">Exonuclease</keyword>
<dbReference type="SUPFAM" id="SSF88723">
    <property type="entry name" value="PIN domain-like"/>
    <property type="match status" value="1"/>
</dbReference>
<dbReference type="InterPro" id="IPR002421">
    <property type="entry name" value="5-3_exonuclease"/>
</dbReference>
<feature type="domain" description="5'-3' exonuclease" evidence="19">
    <location>
        <begin position="52"/>
        <end position="312"/>
    </location>
</feature>
<protein>
    <recommendedName>
        <fullName evidence="3 15">DNA polymerase I</fullName>
        <ecNumber evidence="2 15">2.7.7.7</ecNumber>
    </recommendedName>
</protein>
<evidence type="ECO:0000256" key="3">
    <source>
        <dbReference type="ARBA" id="ARBA00020311"/>
    </source>
</evidence>
<dbReference type="InterPro" id="IPR036279">
    <property type="entry name" value="5-3_exonuclease_C_sf"/>
</dbReference>
<evidence type="ECO:0000256" key="10">
    <source>
        <dbReference type="ARBA" id="ARBA00022839"/>
    </source>
</evidence>
<evidence type="ECO:0000256" key="1">
    <source>
        <dbReference type="ARBA" id="ARBA00007705"/>
    </source>
</evidence>
<dbReference type="InterPro" id="IPR008918">
    <property type="entry name" value="HhH2"/>
</dbReference>
<keyword evidence="9 16" id="KW-0378">Hydrolase</keyword>
<dbReference type="SUPFAM" id="SSF47807">
    <property type="entry name" value="5' to 3' exonuclease, C-terminal subdomain"/>
    <property type="match status" value="1"/>
</dbReference>
<dbReference type="Gene3D" id="3.40.50.1010">
    <property type="entry name" value="5'-nuclease"/>
    <property type="match status" value="1"/>
</dbReference>
<keyword evidence="8 16" id="KW-0227">DNA damage</keyword>
<dbReference type="Pfam" id="PF00476">
    <property type="entry name" value="DNA_pol_A"/>
    <property type="match status" value="1"/>
</dbReference>
<dbReference type="InterPro" id="IPR020045">
    <property type="entry name" value="DNA_polI_H3TH"/>
</dbReference>
<evidence type="ECO:0000259" key="18">
    <source>
        <dbReference type="SMART" id="SM00474"/>
    </source>
</evidence>
<keyword evidence="6 16" id="KW-0235">DNA replication</keyword>
<dbReference type="InterPro" id="IPR012337">
    <property type="entry name" value="RNaseH-like_sf"/>
</dbReference>
<evidence type="ECO:0000256" key="13">
    <source>
        <dbReference type="ARBA" id="ARBA00023204"/>
    </source>
</evidence>
<keyword evidence="7" id="KW-0540">Nuclease</keyword>
<dbReference type="FunFam" id="1.20.1060.10:FF:000001">
    <property type="entry name" value="DNA polymerase I"/>
    <property type="match status" value="1"/>
</dbReference>
<dbReference type="SMART" id="SM00482">
    <property type="entry name" value="POLAc"/>
    <property type="match status" value="1"/>
</dbReference>
<dbReference type="CDD" id="cd08637">
    <property type="entry name" value="DNA_pol_A_pol_I_C"/>
    <property type="match status" value="1"/>
</dbReference>
<dbReference type="NCBIfam" id="TIGR00593">
    <property type="entry name" value="pola"/>
    <property type="match status" value="1"/>
</dbReference>
<dbReference type="Pfam" id="PF01367">
    <property type="entry name" value="5_3_exonuc"/>
    <property type="match status" value="1"/>
</dbReference>
<sequence length="968" mass="106324">MPKSPRQASLPGMDDESRVAASVEPSRESGKLAAQQQAISADRAENNASPFGPEWTVYAIDSHSLIFQVFHAMHGSDLTSPQGEPVGAVYGFARDMLQLLERKSPTALVCAFDLPGPTFRHDMYDKYKADRSEMPDELRSQIPKIRELVNAMGIPVLDSAGFEADDVLATLARLCDEAGAKCSIVTGDKDCRQLITDNVSVYNIRKDQDYTAVELFGDWGIRPDQVVDFQALVGDKVDNVPGVPLIGPKIAMELLERFGTVEEVLDHASEVSGKKRSQNLIDFREDALISRKLVELDVNVPITPDWQACRVGGFDLEKLDSLFREHGFRGLGDRIKMLGNQFQSVGSTTAAPPASAWEADYHLVDTLEGLQQLVEQLSQQTTISVDTETTSVQPREAEIVGYSFAWQSGVAYYVAVRGPEGSQVIDPAKAAELLKPVLENPTIGKIGQNLKYDIVVLKNAGIQLAGVEFDTMVASYLLEAGERGYNLDLLAQRYLGHATSKIEDLIGKGKNQRRMDEAPVAEVSDYAAEDADVPLRLLPILQARLEEDNLVELNETLETPLIEVLAQIEFEGVCVDVERLAELSKTYTARLERLALEIEEMAGHPLNIASPKQLSEVLFTELGLPVIKKTKTGASTDASVLEELASQHPLPAKIVEYRQYSKLLGTYIDALPKLVHPTTGRVHASLNQVVAATGRLSSSNPNLQNIPIRTAEGREIRSAFRAGQPGWQLLAADYSQIELRVLAHFCSDLTLSDAFAADEDIHRLVASQVNGVTLDEVTTDMRRAAKAVNFGIIYGQSPFGLAKALDISKEAAADFIETYFASYPGVLDFFVDTLTECRNKGYVTTLLGRRRAVSGIRPVPEGLREPKNGQLRQLNLPERTAVNTVIQGSAADLIKLAMLAVHRRLKEEPLEARMILQIHDELLFEVAPDSIEPLVKLVDEEMTNVMALDVPLKVDVKVGPNWAECEGV</sequence>
<dbReference type="InterPro" id="IPR018320">
    <property type="entry name" value="DNA_polymerase_1"/>
</dbReference>
<dbReference type="FunFam" id="1.10.150.20:FF:000002">
    <property type="entry name" value="DNA polymerase I"/>
    <property type="match status" value="1"/>
</dbReference>
<dbReference type="GO" id="GO:0003887">
    <property type="term" value="F:DNA-directed DNA polymerase activity"/>
    <property type="evidence" value="ECO:0007669"/>
    <property type="project" value="UniProtKB-UniRule"/>
</dbReference>
<dbReference type="InterPro" id="IPR020046">
    <property type="entry name" value="5-3_exonucl_a-hlix_arch_N"/>
</dbReference>
<reference evidence="21 22" key="1">
    <citation type="submission" date="2019-02" db="EMBL/GenBank/DDBJ databases">
        <title>Deep-cultivation of Planctomycetes and their phenomic and genomic characterization uncovers novel biology.</title>
        <authorList>
            <person name="Wiegand S."/>
            <person name="Jogler M."/>
            <person name="Boedeker C."/>
            <person name="Pinto D."/>
            <person name="Vollmers J."/>
            <person name="Rivas-Marin E."/>
            <person name="Kohn T."/>
            <person name="Peeters S.H."/>
            <person name="Heuer A."/>
            <person name="Rast P."/>
            <person name="Oberbeckmann S."/>
            <person name="Bunk B."/>
            <person name="Jeske O."/>
            <person name="Meyerdierks A."/>
            <person name="Storesund J.E."/>
            <person name="Kallscheuer N."/>
            <person name="Luecker S."/>
            <person name="Lage O.M."/>
            <person name="Pohl T."/>
            <person name="Merkel B.J."/>
            <person name="Hornburger P."/>
            <person name="Mueller R.-W."/>
            <person name="Bruemmer F."/>
            <person name="Labrenz M."/>
            <person name="Spormann A.M."/>
            <person name="Op den Camp H."/>
            <person name="Overmann J."/>
            <person name="Amann R."/>
            <person name="Jetten M.S.M."/>
            <person name="Mascher T."/>
            <person name="Medema M.H."/>
            <person name="Devos D.P."/>
            <person name="Kaster A.-K."/>
            <person name="Ovreas L."/>
            <person name="Rohde M."/>
            <person name="Galperin M.Y."/>
            <person name="Jogler C."/>
        </authorList>
    </citation>
    <scope>NUCLEOTIDE SEQUENCE [LARGE SCALE GENOMIC DNA]</scope>
    <source>
        <strain evidence="21 22">HG15A2</strain>
    </source>
</reference>
<dbReference type="PRINTS" id="PR00868">
    <property type="entry name" value="DNAPOLI"/>
</dbReference>
<keyword evidence="5 16" id="KW-0548">Nucleotidyltransferase</keyword>
<dbReference type="Pfam" id="PF01612">
    <property type="entry name" value="DNA_pol_A_exo1"/>
    <property type="match status" value="1"/>
</dbReference>
<dbReference type="InterPro" id="IPR002298">
    <property type="entry name" value="DNA_polymerase_A"/>
</dbReference>
<dbReference type="GO" id="GO:0006302">
    <property type="term" value="P:double-strand break repair"/>
    <property type="evidence" value="ECO:0007669"/>
    <property type="project" value="TreeGrafter"/>
</dbReference>
<dbReference type="RefSeq" id="WP_246117741.1">
    <property type="nucleotide sequence ID" value="NZ_CP036263.1"/>
</dbReference>
<evidence type="ECO:0000313" key="22">
    <source>
        <dbReference type="Proteomes" id="UP000319852"/>
    </source>
</evidence>
<dbReference type="KEGG" id="amob:HG15A2_30020"/>
<evidence type="ECO:0000256" key="16">
    <source>
        <dbReference type="RuleBase" id="RU004460"/>
    </source>
</evidence>
<dbReference type="InterPro" id="IPR001098">
    <property type="entry name" value="DNA-dir_DNA_pol_A_palm_dom"/>
</dbReference>
<gene>
    <name evidence="16 21" type="primary">polA</name>
    <name evidence="21" type="ORF">HG15A2_30020</name>
</gene>
<dbReference type="Proteomes" id="UP000319852">
    <property type="component" value="Chromosome"/>
</dbReference>
<dbReference type="GO" id="GO:0008409">
    <property type="term" value="F:5'-3' exonuclease activity"/>
    <property type="evidence" value="ECO:0007669"/>
    <property type="project" value="UniProtKB-UniRule"/>
</dbReference>
<proteinExistence type="inferred from homology"/>
<evidence type="ECO:0000256" key="2">
    <source>
        <dbReference type="ARBA" id="ARBA00012417"/>
    </source>
</evidence>
<dbReference type="Gene3D" id="1.20.1060.10">
    <property type="entry name" value="Taq DNA Polymerase, Chain T, domain 4"/>
    <property type="match status" value="1"/>
</dbReference>
<organism evidence="21 22">
    <name type="scientific">Adhaeretor mobilis</name>
    <dbReference type="NCBI Taxonomy" id="1930276"/>
    <lineage>
        <taxon>Bacteria</taxon>
        <taxon>Pseudomonadati</taxon>
        <taxon>Planctomycetota</taxon>
        <taxon>Planctomycetia</taxon>
        <taxon>Pirellulales</taxon>
        <taxon>Lacipirellulaceae</taxon>
        <taxon>Adhaeretor</taxon>
    </lineage>
</organism>
<dbReference type="GO" id="GO:0008408">
    <property type="term" value="F:3'-5' exonuclease activity"/>
    <property type="evidence" value="ECO:0007669"/>
    <property type="project" value="UniProtKB-UniRule"/>
</dbReference>
<dbReference type="SMART" id="SM00475">
    <property type="entry name" value="53EXOc"/>
    <property type="match status" value="1"/>
</dbReference>
<dbReference type="EC" id="2.7.7.7" evidence="2 15"/>
<evidence type="ECO:0000256" key="9">
    <source>
        <dbReference type="ARBA" id="ARBA00022801"/>
    </source>
</evidence>
<dbReference type="GO" id="GO:0003677">
    <property type="term" value="F:DNA binding"/>
    <property type="evidence" value="ECO:0007669"/>
    <property type="project" value="UniProtKB-UniRule"/>
</dbReference>
<evidence type="ECO:0000256" key="12">
    <source>
        <dbReference type="ARBA" id="ARBA00023125"/>
    </source>
</evidence>
<evidence type="ECO:0000259" key="20">
    <source>
        <dbReference type="SMART" id="SM00482"/>
    </source>
</evidence>
<dbReference type="PANTHER" id="PTHR10133">
    <property type="entry name" value="DNA POLYMERASE I"/>
    <property type="match status" value="1"/>
</dbReference>
<dbReference type="PANTHER" id="PTHR10133:SF27">
    <property type="entry name" value="DNA POLYMERASE NU"/>
    <property type="match status" value="1"/>
</dbReference>
<feature type="domain" description="3'-5' exonuclease" evidence="18">
    <location>
        <begin position="361"/>
        <end position="546"/>
    </location>
</feature>
<dbReference type="CDD" id="cd06139">
    <property type="entry name" value="DNA_polA_I_Ecoli_like_exo"/>
    <property type="match status" value="1"/>
</dbReference>
<dbReference type="PROSITE" id="PS00447">
    <property type="entry name" value="DNA_POLYMERASE_A"/>
    <property type="match status" value="1"/>
</dbReference>
<dbReference type="SUPFAM" id="SSF56672">
    <property type="entry name" value="DNA/RNA polymerases"/>
    <property type="match status" value="1"/>
</dbReference>
<dbReference type="InterPro" id="IPR036397">
    <property type="entry name" value="RNaseH_sf"/>
</dbReference>
<dbReference type="GO" id="GO:0006261">
    <property type="term" value="P:DNA-templated DNA replication"/>
    <property type="evidence" value="ECO:0007669"/>
    <property type="project" value="UniProtKB-UniRule"/>
</dbReference>